<evidence type="ECO:0008006" key="3">
    <source>
        <dbReference type="Google" id="ProtNLM"/>
    </source>
</evidence>
<evidence type="ECO:0000313" key="2">
    <source>
        <dbReference type="EMBL" id="KKM42165.1"/>
    </source>
</evidence>
<reference evidence="2" key="1">
    <citation type="journal article" date="2015" name="Nature">
        <title>Complex archaea that bridge the gap between prokaryotes and eukaryotes.</title>
        <authorList>
            <person name="Spang A."/>
            <person name="Saw J.H."/>
            <person name="Jorgensen S.L."/>
            <person name="Zaremba-Niedzwiedzka K."/>
            <person name="Martijn J."/>
            <person name="Lind A.E."/>
            <person name="van Eijk R."/>
            <person name="Schleper C."/>
            <person name="Guy L."/>
            <person name="Ettema T.J."/>
        </authorList>
    </citation>
    <scope>NUCLEOTIDE SEQUENCE</scope>
</reference>
<keyword evidence="1" id="KW-0812">Transmembrane</keyword>
<feature type="non-terminal residue" evidence="2">
    <location>
        <position position="320"/>
    </location>
</feature>
<name>A0A0F9L359_9ZZZZ</name>
<dbReference type="AlphaFoldDB" id="A0A0F9L359"/>
<protein>
    <recommendedName>
        <fullName evidence="3">DUF1565 domain-containing protein</fullName>
    </recommendedName>
</protein>
<accession>A0A0F9L359</accession>
<comment type="caution">
    <text evidence="2">The sequence shown here is derived from an EMBL/GenBank/DDBJ whole genome shotgun (WGS) entry which is preliminary data.</text>
</comment>
<keyword evidence="1" id="KW-1133">Transmembrane helix</keyword>
<dbReference type="Gene3D" id="2.160.20.10">
    <property type="entry name" value="Single-stranded right-handed beta-helix, Pectin lyase-like"/>
    <property type="match status" value="1"/>
</dbReference>
<keyword evidence="1" id="KW-0472">Membrane</keyword>
<feature type="transmembrane region" description="Helical" evidence="1">
    <location>
        <begin position="18"/>
        <end position="39"/>
    </location>
</feature>
<dbReference type="SUPFAM" id="SSF51126">
    <property type="entry name" value="Pectin lyase-like"/>
    <property type="match status" value="1"/>
</dbReference>
<sequence>MITKENSYNHVKSLSLKIILFVFSLIIVSGFVSAGNFGLDRNSGDIVLSPGTLDLTSGYAATSWDAKQGFQISLLKEELDNDVWNFNHYDGGGGYDWTNHNFADYDYYYLDLDSTGSIAASFYYGGPTGELLEWALYFTDGTGIQTVLGGTIEDIAIDGSDTLTAFLRISPDNTYRTFDGTGEDFVNTVEIWNGLGMLTDLEGFSINQAGSVVGDTWTSTGDITLTADFTDVWVDDDYTAEGTNDGHAWGYTVFDTIQEGIDAVAAGGTVNVAAGTYVTGAILINKAVTLISDTGNYRTTGTTLTGHSEFRLESDVDNVT</sequence>
<proteinExistence type="predicted"/>
<evidence type="ECO:0000256" key="1">
    <source>
        <dbReference type="SAM" id="Phobius"/>
    </source>
</evidence>
<dbReference type="InterPro" id="IPR012334">
    <property type="entry name" value="Pectin_lyas_fold"/>
</dbReference>
<dbReference type="InterPro" id="IPR011050">
    <property type="entry name" value="Pectin_lyase_fold/virulence"/>
</dbReference>
<gene>
    <name evidence="2" type="ORF">LCGC14_1563330</name>
</gene>
<organism evidence="2">
    <name type="scientific">marine sediment metagenome</name>
    <dbReference type="NCBI Taxonomy" id="412755"/>
    <lineage>
        <taxon>unclassified sequences</taxon>
        <taxon>metagenomes</taxon>
        <taxon>ecological metagenomes</taxon>
    </lineage>
</organism>
<dbReference type="EMBL" id="LAZR01012100">
    <property type="protein sequence ID" value="KKM42165.1"/>
    <property type="molecule type" value="Genomic_DNA"/>
</dbReference>